<name>Z9JUN4_9MICO</name>
<evidence type="ECO:0000313" key="3">
    <source>
        <dbReference type="Proteomes" id="UP000023067"/>
    </source>
</evidence>
<dbReference type="HOGENOM" id="CLU_030508_1_0_11"/>
<dbReference type="PANTHER" id="PTHR12121:SF36">
    <property type="entry name" value="ENDONUCLEASE_EXONUCLEASE_PHOSPHATASE DOMAIN-CONTAINING PROTEIN"/>
    <property type="match status" value="1"/>
</dbReference>
<dbReference type="RefSeq" id="WP_232226287.1">
    <property type="nucleotide sequence ID" value="NZ_KK069992.1"/>
</dbReference>
<feature type="domain" description="Endonuclease/exonuclease/phosphatase" evidence="1">
    <location>
        <begin position="14"/>
        <end position="260"/>
    </location>
</feature>
<dbReference type="AlphaFoldDB" id="Z9JUN4"/>
<dbReference type="PATRIC" id="fig|396014.3.peg.1739"/>
<keyword evidence="3" id="KW-1185">Reference proteome</keyword>
<dbReference type="SUPFAM" id="SSF56219">
    <property type="entry name" value="DNase I-like"/>
    <property type="match status" value="1"/>
</dbReference>
<dbReference type="InterPro" id="IPR005135">
    <property type="entry name" value="Endo/exonuclease/phosphatase"/>
</dbReference>
<dbReference type="Gene3D" id="3.60.10.10">
    <property type="entry name" value="Endonuclease/exonuclease/phosphatase"/>
    <property type="match status" value="1"/>
</dbReference>
<dbReference type="InterPro" id="IPR050410">
    <property type="entry name" value="CCR4/nocturin_mRNA_transcr"/>
</dbReference>
<evidence type="ECO:0000259" key="1">
    <source>
        <dbReference type="Pfam" id="PF03372"/>
    </source>
</evidence>
<dbReference type="CDD" id="cd09083">
    <property type="entry name" value="EEP-1"/>
    <property type="match status" value="1"/>
</dbReference>
<comment type="caution">
    <text evidence="2">The sequence shown here is derived from an EMBL/GenBank/DDBJ whole genome shotgun (WGS) entry which is preliminary data.</text>
</comment>
<dbReference type="GO" id="GO:0000175">
    <property type="term" value="F:3'-5'-RNA exonuclease activity"/>
    <property type="evidence" value="ECO:0007669"/>
    <property type="project" value="TreeGrafter"/>
</dbReference>
<evidence type="ECO:0000313" key="2">
    <source>
        <dbReference type="EMBL" id="EWS81496.1"/>
    </source>
</evidence>
<accession>Z9JUN4</accession>
<dbReference type="EMBL" id="JDYK01000007">
    <property type="protein sequence ID" value="EWS81496.1"/>
    <property type="molecule type" value="Genomic_DNA"/>
</dbReference>
<gene>
    <name evidence="2" type="ORF">BF93_16975</name>
</gene>
<protein>
    <recommendedName>
        <fullName evidence="1">Endonuclease/exonuclease/phosphatase domain-containing protein</fullName>
    </recommendedName>
</protein>
<proteinExistence type="predicted"/>
<dbReference type="STRING" id="396014.BF93_16975"/>
<dbReference type="eggNOG" id="COG3568">
    <property type="taxonomic scope" value="Bacteria"/>
</dbReference>
<sequence>MILRPVTPPAMHVMTQNIRLARSATVPGDPDHWGDRAPVLADLLRAADPDVLGTQEVLPEQIPVLDAVLHPTHFRVGYGREGGGRGEHALLYLRRERFELRDWDQIWISEQPRLVGSMGWDAHCPRILVHALVHDRASSAELLVAVTHIDHAGETARERGTELIARTLIAEAGERPVVLMGDFNATGGDSVPWRVMRRAGFADAHDAAAQILGEDVGTFPDYGPAQVGAERIDWILTRGMDALTYAAHAHVRDGRSPSDHAAVAAVLQPAPEETAG</sequence>
<organism evidence="2 3">
    <name type="scientific">Brachybacterium phenoliresistens</name>
    <dbReference type="NCBI Taxonomy" id="396014"/>
    <lineage>
        <taxon>Bacteria</taxon>
        <taxon>Bacillati</taxon>
        <taxon>Actinomycetota</taxon>
        <taxon>Actinomycetes</taxon>
        <taxon>Micrococcales</taxon>
        <taxon>Dermabacteraceae</taxon>
        <taxon>Brachybacterium</taxon>
    </lineage>
</organism>
<dbReference type="Proteomes" id="UP000023067">
    <property type="component" value="Unassembled WGS sequence"/>
</dbReference>
<dbReference type="Pfam" id="PF03372">
    <property type="entry name" value="Exo_endo_phos"/>
    <property type="match status" value="1"/>
</dbReference>
<dbReference type="InterPro" id="IPR036691">
    <property type="entry name" value="Endo/exonu/phosph_ase_sf"/>
</dbReference>
<reference evidence="2 3" key="1">
    <citation type="submission" date="2014-02" db="EMBL/GenBank/DDBJ databases">
        <title>Genome sequence of Brachybacterium phenoliresistens strain W13A50.</title>
        <authorList>
            <person name="Wang X."/>
        </authorList>
    </citation>
    <scope>NUCLEOTIDE SEQUENCE [LARGE SCALE GENOMIC DNA]</scope>
    <source>
        <strain evidence="2 3">W13A50</strain>
    </source>
</reference>
<dbReference type="PANTHER" id="PTHR12121">
    <property type="entry name" value="CARBON CATABOLITE REPRESSOR PROTEIN 4"/>
    <property type="match status" value="1"/>
</dbReference>